<dbReference type="PANTHER" id="PTHR30069:SF29">
    <property type="entry name" value="HEMOGLOBIN AND HEMOGLOBIN-HAPTOGLOBIN-BINDING PROTEIN 1-RELATED"/>
    <property type="match status" value="1"/>
</dbReference>
<protein>
    <submittedName>
        <fullName evidence="5">SusC/RagA family TonB-linked outer membrane protein</fullName>
    </submittedName>
</protein>
<dbReference type="GO" id="GO:0015344">
    <property type="term" value="F:siderophore uptake transmembrane transporter activity"/>
    <property type="evidence" value="ECO:0007669"/>
    <property type="project" value="TreeGrafter"/>
</dbReference>
<keyword evidence="2" id="KW-1134">Transmembrane beta strand</keyword>
<name>A0A399T6R9_9BACT</name>
<gene>
    <name evidence="5" type="ORF">D1614_03750</name>
</gene>
<evidence type="ECO:0000259" key="4">
    <source>
        <dbReference type="Pfam" id="PF07715"/>
    </source>
</evidence>
<evidence type="ECO:0000256" key="1">
    <source>
        <dbReference type="ARBA" id="ARBA00022729"/>
    </source>
</evidence>
<keyword evidence="6" id="KW-1185">Reference proteome</keyword>
<proteinExistence type="inferred from homology"/>
<dbReference type="PROSITE" id="PS52016">
    <property type="entry name" value="TONB_DEPENDENT_REC_3"/>
    <property type="match status" value="1"/>
</dbReference>
<dbReference type="InterPro" id="IPR008969">
    <property type="entry name" value="CarboxyPept-like_regulatory"/>
</dbReference>
<keyword evidence="2" id="KW-0812">Transmembrane</keyword>
<dbReference type="Gene3D" id="2.60.40.1120">
    <property type="entry name" value="Carboxypeptidase-like, regulatory domain"/>
    <property type="match status" value="1"/>
</dbReference>
<comment type="subcellular location">
    <subcellularLocation>
        <location evidence="2">Cell outer membrane</location>
        <topology evidence="2">Multi-pass membrane protein</topology>
    </subcellularLocation>
</comment>
<keyword evidence="2" id="KW-0998">Cell outer membrane</keyword>
<comment type="similarity">
    <text evidence="2">Belongs to the TonB-dependent receptor family.</text>
</comment>
<keyword evidence="1 3" id="KW-0732">Signal</keyword>
<dbReference type="Proteomes" id="UP000265926">
    <property type="component" value="Unassembled WGS sequence"/>
</dbReference>
<evidence type="ECO:0000313" key="5">
    <source>
        <dbReference type="EMBL" id="RIJ49867.1"/>
    </source>
</evidence>
<dbReference type="AlphaFoldDB" id="A0A399T6R9"/>
<keyword evidence="2" id="KW-0472">Membrane</keyword>
<dbReference type="NCBIfam" id="TIGR04057">
    <property type="entry name" value="SusC_RagA_signa"/>
    <property type="match status" value="1"/>
</dbReference>
<dbReference type="InterPro" id="IPR037066">
    <property type="entry name" value="Plug_dom_sf"/>
</dbReference>
<accession>A0A399T6R9</accession>
<dbReference type="GO" id="GO:0009279">
    <property type="term" value="C:cell outer membrane"/>
    <property type="evidence" value="ECO:0007669"/>
    <property type="project" value="UniProtKB-SubCell"/>
</dbReference>
<feature type="domain" description="TonB-dependent receptor plug" evidence="4">
    <location>
        <begin position="226"/>
        <end position="353"/>
    </location>
</feature>
<dbReference type="OrthoDB" id="9768177at2"/>
<evidence type="ECO:0000256" key="2">
    <source>
        <dbReference type="PROSITE-ProRule" id="PRU01360"/>
    </source>
</evidence>
<dbReference type="InterPro" id="IPR012910">
    <property type="entry name" value="Plug_dom"/>
</dbReference>
<dbReference type="InterPro" id="IPR023997">
    <property type="entry name" value="TonB-dep_OMP_SusC/RagA_CS"/>
</dbReference>
<organism evidence="5 6">
    <name type="scientific">Maribellus luteus</name>
    <dbReference type="NCBI Taxonomy" id="2305463"/>
    <lineage>
        <taxon>Bacteria</taxon>
        <taxon>Pseudomonadati</taxon>
        <taxon>Bacteroidota</taxon>
        <taxon>Bacteroidia</taxon>
        <taxon>Marinilabiliales</taxon>
        <taxon>Prolixibacteraceae</taxon>
        <taxon>Maribellus</taxon>
    </lineage>
</organism>
<dbReference type="PANTHER" id="PTHR30069">
    <property type="entry name" value="TONB-DEPENDENT OUTER MEMBRANE RECEPTOR"/>
    <property type="match status" value="1"/>
</dbReference>
<dbReference type="Gene3D" id="2.170.130.10">
    <property type="entry name" value="TonB-dependent receptor, plug domain"/>
    <property type="match status" value="1"/>
</dbReference>
<keyword evidence="2" id="KW-0813">Transport</keyword>
<dbReference type="InterPro" id="IPR023996">
    <property type="entry name" value="TonB-dep_OMP_SusC/RagA"/>
</dbReference>
<dbReference type="Pfam" id="PF13715">
    <property type="entry name" value="CarbopepD_reg_2"/>
    <property type="match status" value="1"/>
</dbReference>
<dbReference type="EMBL" id="QWGR01000002">
    <property type="protein sequence ID" value="RIJ49867.1"/>
    <property type="molecule type" value="Genomic_DNA"/>
</dbReference>
<evidence type="ECO:0000313" key="6">
    <source>
        <dbReference type="Proteomes" id="UP000265926"/>
    </source>
</evidence>
<dbReference type="InterPro" id="IPR039426">
    <property type="entry name" value="TonB-dep_rcpt-like"/>
</dbReference>
<feature type="signal peptide" evidence="3">
    <location>
        <begin position="1"/>
        <end position="37"/>
    </location>
</feature>
<dbReference type="GO" id="GO:0044718">
    <property type="term" value="P:siderophore transmembrane transport"/>
    <property type="evidence" value="ECO:0007669"/>
    <property type="project" value="TreeGrafter"/>
</dbReference>
<comment type="caution">
    <text evidence="5">The sequence shown here is derived from an EMBL/GenBank/DDBJ whole genome shotgun (WGS) entry which is preliminary data.</text>
</comment>
<reference evidence="5 6" key="1">
    <citation type="submission" date="2018-08" db="EMBL/GenBank/DDBJ databases">
        <title>Pallidiluteibacterium maritimus gen. nov., sp. nov., isolated from coastal sediment.</title>
        <authorList>
            <person name="Zhou L.Y."/>
        </authorList>
    </citation>
    <scope>NUCLEOTIDE SEQUENCE [LARGE SCALE GENOMIC DNA]</scope>
    <source>
        <strain evidence="5 6">XSD2</strain>
    </source>
</reference>
<dbReference type="SUPFAM" id="SSF56935">
    <property type="entry name" value="Porins"/>
    <property type="match status" value="1"/>
</dbReference>
<evidence type="ECO:0000256" key="3">
    <source>
        <dbReference type="SAM" id="SignalP"/>
    </source>
</evidence>
<sequence>MQKNKPYMIKNLQKMMRKTAFTFLLLTLFSTAYFSSAENPQSGTATVTVKQVMDHLKKQTGKNFFYSTTNIDTKKSIQVNLRDSAEKILDALSDQLSVDVEVKEKIIVLTPAPAEKKEEPVVVPVKNVQEKKRTITGLVTDENGEGIIAATITYRINGLLQGTTTLLDGTFEITIPEEVKSITVNMIGYQENVVAIDDKNHYNIALKLSLQGLDEVVVTGFQNVDRREFTGSVQKVKMADVQQPGLETVDKMLQGQVAGVQIENVSGTTGSRSKIRIRGNSSISGNREPLWVIDGVVMEDAVKINPNELYSGDPTTLVSSAIGGLNPNDIEEISILKDASATALYGTQAVNGVIVVTTKRGKKDHFSIDYAGNFTTEMKPEIADFYMMNSNDRILLSKEMFNKGLMNYNNLDYYAGGFGQAVMRYYDKSITDEQFQQEVYRLRKENTDWFDLLFRNSFKMEHNVSITSGTERAQYYFSLNYFKDMGNTVGQSTDRFIANFKANYNVARNFRAGIKFNVSNKEQEIFNSNTNPYVYALSTSRAIPEQEADGSDYYYTYNKSKMNIFNEIENSFSNLSNIDALCQIDLNWKIHPNIDLNSIVSFRKTYAHVERIYTENSNVANVYRDNSDYFFVDSDDEDAPSEGVSILPRGGLMQTNDDRSSFFTNRNTIAWSKIFDDHKVDLFGGQEYRSKIYDYSYVFGYGYEYYRGKSANPSYLPIKRAEVYSLDPYFGLNTSPTYLFSYFATATYTYKGRYTLNGNMRSDGSNQFGRAARYRFLPIWSLGANWNITQEGFMKDQKFFSNLALRGSFGLRGNVSGSFSPQVLAYYDLSYAIDPTDKEEVLYVMQPPNPDLQWEKEHIYNLAVDFSIKNNISGSVEYYNRSNFDLISPYPVSRVTGFDQVNLNWASMRNQGIELALSSTNIRTNKLTWSTNFTFGYNKNEVLEAFYTPTLRTLTASNIVAPVEGNPMTGIYAFRFAGLDEAGIPTFYDADDNVVYGMDLSTRDMDALEYMGSREPVYSGGITNTLTYKDFNFSLLFVYSGGNKTRLDPVYQYYYEDTKNVSQEMVNRWQFPGDEQYTSVPAILDLETQYAMQIQGYDIPYMYNNSNIRVVNASYLKLRNAAIGYNLRKEKHKVTGVGDIHLQIQGQNLWSLTHKDLNGRDPEAMVQGSNIPLQTSFTFSVKANF</sequence>
<dbReference type="Pfam" id="PF07715">
    <property type="entry name" value="Plug"/>
    <property type="match status" value="1"/>
</dbReference>
<dbReference type="SUPFAM" id="SSF49464">
    <property type="entry name" value="Carboxypeptidase regulatory domain-like"/>
    <property type="match status" value="1"/>
</dbReference>
<feature type="chain" id="PRO_5017454948" evidence="3">
    <location>
        <begin position="38"/>
        <end position="1185"/>
    </location>
</feature>
<dbReference type="NCBIfam" id="TIGR04056">
    <property type="entry name" value="OMP_RagA_SusC"/>
    <property type="match status" value="1"/>
</dbReference>